<dbReference type="EMBL" id="AAYL02000119">
    <property type="protein sequence ID" value="ESS33015.1"/>
    <property type="molecule type" value="Genomic_DNA"/>
</dbReference>
<dbReference type="Proteomes" id="UP000002226">
    <property type="component" value="Unassembled WGS sequence"/>
</dbReference>
<feature type="region of interest" description="Disordered" evidence="1">
    <location>
        <begin position="623"/>
        <end position="682"/>
    </location>
</feature>
<feature type="compositionally biased region" description="Low complexity" evidence="1">
    <location>
        <begin position="374"/>
        <end position="438"/>
    </location>
</feature>
<dbReference type="OrthoDB" id="427480at2759"/>
<dbReference type="GO" id="GO:0055088">
    <property type="term" value="P:lipid homeostasis"/>
    <property type="evidence" value="ECO:0007669"/>
    <property type="project" value="TreeGrafter"/>
</dbReference>
<feature type="domain" description="ABC1 atypical kinase-like" evidence="3">
    <location>
        <begin position="210"/>
        <end position="337"/>
    </location>
</feature>
<evidence type="ECO:0000313" key="4">
    <source>
        <dbReference type="EMBL" id="CEL73923.1"/>
    </source>
</evidence>
<dbReference type="GO" id="GO:0005743">
    <property type="term" value="C:mitochondrial inner membrane"/>
    <property type="evidence" value="ECO:0007669"/>
    <property type="project" value="TreeGrafter"/>
</dbReference>
<dbReference type="EMBL" id="LN714496">
    <property type="protein sequence ID" value="CEL73923.1"/>
    <property type="molecule type" value="Genomic_DNA"/>
</dbReference>
<feature type="compositionally biased region" description="Basic and acidic residues" evidence="1">
    <location>
        <begin position="498"/>
        <end position="511"/>
    </location>
</feature>
<gene>
    <name evidence="4" type="ORF">BN1205_047400</name>
    <name evidence="5" type="ORF">TGVEG_202160</name>
</gene>
<organism evidence="5 6">
    <name type="scientific">Toxoplasma gondii (strain ATCC 50861 / VEG)</name>
    <dbReference type="NCBI Taxonomy" id="432359"/>
    <lineage>
        <taxon>Eukaryota</taxon>
        <taxon>Sar</taxon>
        <taxon>Alveolata</taxon>
        <taxon>Apicomplexa</taxon>
        <taxon>Conoidasida</taxon>
        <taxon>Coccidia</taxon>
        <taxon>Eucoccidiorida</taxon>
        <taxon>Eimeriorina</taxon>
        <taxon>Sarcocystidae</taxon>
        <taxon>Toxoplasma</taxon>
    </lineage>
</organism>
<dbReference type="InterPro" id="IPR004147">
    <property type="entry name" value="ABC1_dom"/>
</dbReference>
<keyword evidence="2" id="KW-1133">Transmembrane helix</keyword>
<dbReference type="AlphaFoldDB" id="V5BC25"/>
<dbReference type="STRING" id="432359.V5BC25"/>
<evidence type="ECO:0000256" key="1">
    <source>
        <dbReference type="SAM" id="MobiDB-lite"/>
    </source>
</evidence>
<feature type="domain" description="ABC1 atypical kinase-like" evidence="3">
    <location>
        <begin position="535"/>
        <end position="619"/>
    </location>
</feature>
<accession>V5BC25</accession>
<dbReference type="SUPFAM" id="SSF56112">
    <property type="entry name" value="Protein kinase-like (PK-like)"/>
    <property type="match status" value="1"/>
</dbReference>
<feature type="compositionally biased region" description="Low complexity" evidence="1">
    <location>
        <begin position="694"/>
        <end position="707"/>
    </location>
</feature>
<dbReference type="InterPro" id="IPR051130">
    <property type="entry name" value="Mito_struct-func_regulator"/>
</dbReference>
<keyword evidence="4" id="KW-0418">Kinase</keyword>
<feature type="compositionally biased region" description="Basic and acidic residues" evidence="1">
    <location>
        <begin position="623"/>
        <end position="642"/>
    </location>
</feature>
<reference evidence="6" key="2">
    <citation type="submission" date="2008-03" db="EMBL/GenBank/DDBJ databases">
        <title>Annotation of Toxoplasma gondii VEG.</title>
        <authorList>
            <person name="Lorenzi H."/>
            <person name="Inman J."/>
            <person name="Amedeo P."/>
            <person name="Brunk B."/>
            <person name="Roos D."/>
            <person name="Caler E."/>
        </authorList>
    </citation>
    <scope>NUCLEOTIDE SEQUENCE [LARGE SCALE GENOMIC DNA]</scope>
    <source>
        <strain evidence="6">ATCC 50861 / VEG</strain>
    </source>
</reference>
<keyword evidence="2" id="KW-0812">Transmembrane</keyword>
<dbReference type="GO" id="GO:0007005">
    <property type="term" value="P:mitochondrion organization"/>
    <property type="evidence" value="ECO:0007669"/>
    <property type="project" value="TreeGrafter"/>
</dbReference>
<dbReference type="PANTHER" id="PTHR43173:SF19">
    <property type="entry name" value="AARF DOMAIN-CONTAINING PROTEIN KINASE 1"/>
    <property type="match status" value="1"/>
</dbReference>
<sequence length="942" mass="102036">MATHRGVQVLFFLRRRGLQQMQMQSRLSDVSSVRFAPSAASPSSSTTRSFFSPLPVAHPDLRRSSPFSRLTSFRFFSSSAAFSASSSCGSPAALSRLSAPAFPLRRCVKTLFWLGALSGASLFAFCLAFPAEARQVPLLRCARAAWCVACICVDYKLCGNRDMSGSHARSAQRLLKLAEANRGVYIKLGQHAAAMVYLLPPAYTETLSVLQSEAPASSLEDVYSVLQKDLGVEDIAEVFEEFDPQPVGAASLAQVHFARLRDGSPVAVKVQHREVAELARADAQVVKRLEEVAERVFPEVKLRWLSELLEKNLPQEIDFLHEAANAERLRALLDKQQPLSFSLPSSSAYDAVVAPIHLFSLLASFCSRWRSASTSASSPPSSSSPSSSSPSSSPPSSSSPSSSSPSSSSPSSSSPSTSPSCLLTPLSSSLSASSSPSSSRDRDDVRAQNAQSRFQGRRAASGISEAEADSPRVAHTQQESAVDVSDSTVLSQADGECEETKKGHEGGRNQDEAAGVFAESAAEQGRRMQCSGLRKIEDRVQDYEIQLRVPAVYRHLSTSRVLVMERAPGVAVDDLEGLRKQRIHPLAVSHALNHLFEVLIFREGFVHADPHPGNILVHLESDHGEAHEQGGRENRHERKENRLSSLSSCSLSSSLSSSSSSSCSPSCSSSSPSSPPSSSGSSSSLPCSSSSLSCSPSSSGSSASSSSRSTWGLGGSANSGKRRRKALTLFVLDNGLYCELSKEFREHYARLWLGVLRGDRRETDVCCRFFGVEQLAGLLQIMLTLRSEASLKGGICRSRKSVEEDKQLRDSFPEFFTRITEVLQSVPREFVLVIKTNDLLRAIQKKLGLDERLALLPVAHGSLVVATECMLASSSKMSFFRRWWILLRLKVTLWGLSLAERLLARRALHELQETDKTKNGEASEGSTNSALDALSGVILSLV</sequence>
<dbReference type="PANTHER" id="PTHR43173">
    <property type="entry name" value="ABC1 FAMILY PROTEIN"/>
    <property type="match status" value="1"/>
</dbReference>
<accession>A0A0F7UZE9</accession>
<proteinExistence type="predicted"/>
<evidence type="ECO:0000313" key="5">
    <source>
        <dbReference type="EMBL" id="ESS33015.1"/>
    </source>
</evidence>
<feature type="compositionally biased region" description="Low complexity" evidence="1">
    <location>
        <begin position="643"/>
        <end position="682"/>
    </location>
</feature>
<name>V5BC25_TOXGV</name>
<dbReference type="InterPro" id="IPR011009">
    <property type="entry name" value="Kinase-like_dom_sf"/>
</dbReference>
<reference evidence="5" key="3">
    <citation type="submission" date="2013-08" db="EMBL/GenBank/DDBJ databases">
        <authorList>
            <person name="Sibley D."/>
            <person name="Venepally P."/>
            <person name="Karamycheva S."/>
            <person name="Hadjithomas M."/>
            <person name="Khan A."/>
            <person name="Brunk B."/>
            <person name="Roos D."/>
            <person name="Caler E."/>
            <person name="Lorenzi H."/>
        </authorList>
    </citation>
    <scope>NUCLEOTIDE SEQUENCE</scope>
    <source>
        <strain evidence="5">VEG</strain>
    </source>
</reference>
<keyword evidence="4" id="KW-0808">Transferase</keyword>
<reference evidence="4" key="4">
    <citation type="journal article" date="2015" name="PLoS ONE">
        <title>Comprehensive Evaluation of Toxoplasma gondii VEG and Neospora caninum LIV Genomes with Tachyzoite Stage Transcriptome and Proteome Defines Novel Transcript Features.</title>
        <authorList>
            <person name="Ramaprasad A."/>
            <person name="Mourier T."/>
            <person name="Naeem R."/>
            <person name="Malas T.B."/>
            <person name="Moussa E."/>
            <person name="Panigrahi A."/>
            <person name="Vermont S.J."/>
            <person name="Otto T.D."/>
            <person name="Wastling J."/>
            <person name="Pain A."/>
        </authorList>
    </citation>
    <scope>NUCLEOTIDE SEQUENCE</scope>
    <source>
        <strain evidence="4">VEG</strain>
    </source>
</reference>
<dbReference type="Pfam" id="PF03109">
    <property type="entry name" value="ABC1"/>
    <property type="match status" value="2"/>
</dbReference>
<evidence type="ECO:0000256" key="2">
    <source>
        <dbReference type="SAM" id="Phobius"/>
    </source>
</evidence>
<dbReference type="PaxDb" id="5811-TGME49_002150"/>
<keyword evidence="4" id="KW-0830">Ubiquinone</keyword>
<dbReference type="eggNOG" id="KOG1235">
    <property type="taxonomic scope" value="Eukaryota"/>
</dbReference>
<dbReference type="GO" id="GO:0016301">
    <property type="term" value="F:kinase activity"/>
    <property type="evidence" value="ECO:0007669"/>
    <property type="project" value="UniProtKB-KW"/>
</dbReference>
<evidence type="ECO:0000259" key="3">
    <source>
        <dbReference type="Pfam" id="PF03109"/>
    </source>
</evidence>
<protein>
    <submittedName>
        <fullName evidence="5">ABC1 family protein</fullName>
    </submittedName>
    <submittedName>
        <fullName evidence="4">Ubiquinone biosynthesis protein with protein kinase activity</fullName>
    </submittedName>
</protein>
<dbReference type="VEuPathDB" id="ToxoDB:TGVEG_202160"/>
<keyword evidence="2" id="KW-0472">Membrane</keyword>
<feature type="region of interest" description="Disordered" evidence="1">
    <location>
        <begin position="694"/>
        <end position="719"/>
    </location>
</feature>
<keyword evidence="6" id="KW-1185">Reference proteome</keyword>
<reference evidence="5" key="1">
    <citation type="submission" date="2007-03" db="EMBL/GenBank/DDBJ databases">
        <authorList>
            <person name="Paulsen I."/>
        </authorList>
    </citation>
    <scope>NUCLEOTIDE SEQUENCE</scope>
    <source>
        <strain evidence="5">VEG</strain>
    </source>
</reference>
<dbReference type="OMA" id="PEVKLRW"/>
<feature type="compositionally biased region" description="Polar residues" evidence="1">
    <location>
        <begin position="475"/>
        <end position="491"/>
    </location>
</feature>
<evidence type="ECO:0000313" key="6">
    <source>
        <dbReference type="Proteomes" id="UP000002226"/>
    </source>
</evidence>
<feature type="region of interest" description="Disordered" evidence="1">
    <location>
        <begin position="374"/>
        <end position="511"/>
    </location>
</feature>
<feature type="transmembrane region" description="Helical" evidence="2">
    <location>
        <begin position="111"/>
        <end position="131"/>
    </location>
</feature>